<reference evidence="2 3" key="1">
    <citation type="submission" date="2013-07" db="EMBL/GenBank/DDBJ databases">
        <title>The Genome Sequence of Kwoniella mangroviensis CBS10435.</title>
        <authorList>
            <consortium name="The Broad Institute Genome Sequencing Platform"/>
            <person name="Cuomo C."/>
            <person name="Litvintseva A."/>
            <person name="Chen Y."/>
            <person name="Heitman J."/>
            <person name="Sun S."/>
            <person name="Springer D."/>
            <person name="Dromer F."/>
            <person name="Young S.K."/>
            <person name="Zeng Q."/>
            <person name="Gargeya S."/>
            <person name="Fitzgerald M."/>
            <person name="Abouelleil A."/>
            <person name="Alvarado L."/>
            <person name="Berlin A.M."/>
            <person name="Chapman S.B."/>
            <person name="Dewar J."/>
            <person name="Goldberg J."/>
            <person name="Griggs A."/>
            <person name="Gujja S."/>
            <person name="Hansen M."/>
            <person name="Howarth C."/>
            <person name="Imamovic A."/>
            <person name="Larimer J."/>
            <person name="McCowan C."/>
            <person name="Murphy C."/>
            <person name="Pearson M."/>
            <person name="Priest M."/>
            <person name="Roberts A."/>
            <person name="Saif S."/>
            <person name="Shea T."/>
            <person name="Sykes S."/>
            <person name="Wortman J."/>
            <person name="Nusbaum C."/>
            <person name="Birren B."/>
        </authorList>
    </citation>
    <scope>NUCLEOTIDE SEQUENCE [LARGE SCALE GENOMIC DNA]</scope>
    <source>
        <strain evidence="2 3">CBS 10435</strain>
    </source>
</reference>
<evidence type="ECO:0000313" key="3">
    <source>
        <dbReference type="Proteomes" id="UP000092583"/>
    </source>
</evidence>
<feature type="compositionally biased region" description="Polar residues" evidence="1">
    <location>
        <begin position="1"/>
        <end position="13"/>
    </location>
</feature>
<dbReference type="EMBL" id="KI669462">
    <property type="protein sequence ID" value="OCF58029.1"/>
    <property type="molecule type" value="Genomic_DNA"/>
</dbReference>
<proteinExistence type="predicted"/>
<accession>A0A1B9IR54</accession>
<dbReference type="OrthoDB" id="2574879at2759"/>
<protein>
    <submittedName>
        <fullName evidence="2">Uncharacterized protein</fullName>
    </submittedName>
</protein>
<evidence type="ECO:0000256" key="1">
    <source>
        <dbReference type="SAM" id="MobiDB-lite"/>
    </source>
</evidence>
<reference evidence="3" key="2">
    <citation type="submission" date="2013-12" db="EMBL/GenBank/DDBJ databases">
        <title>Evolution of pathogenesis and genome organization in the Tremellales.</title>
        <authorList>
            <person name="Cuomo C."/>
            <person name="Litvintseva A."/>
            <person name="Heitman J."/>
            <person name="Chen Y."/>
            <person name="Sun S."/>
            <person name="Springer D."/>
            <person name="Dromer F."/>
            <person name="Young S."/>
            <person name="Zeng Q."/>
            <person name="Chapman S."/>
            <person name="Gujja S."/>
            <person name="Saif S."/>
            <person name="Birren B."/>
        </authorList>
    </citation>
    <scope>NUCLEOTIDE SEQUENCE [LARGE SCALE GENOMIC DNA]</scope>
    <source>
        <strain evidence="3">CBS 10435</strain>
    </source>
</reference>
<dbReference type="AlphaFoldDB" id="A0A1B9IR54"/>
<feature type="compositionally biased region" description="Basic and acidic residues" evidence="1">
    <location>
        <begin position="17"/>
        <end position="29"/>
    </location>
</feature>
<evidence type="ECO:0000313" key="2">
    <source>
        <dbReference type="EMBL" id="OCF58029.1"/>
    </source>
</evidence>
<gene>
    <name evidence="2" type="ORF">L486_04056</name>
</gene>
<feature type="region of interest" description="Disordered" evidence="1">
    <location>
        <begin position="1"/>
        <end position="29"/>
    </location>
</feature>
<organism evidence="2 3">
    <name type="scientific">Kwoniella mangroviensis CBS 10435</name>
    <dbReference type="NCBI Taxonomy" id="1331196"/>
    <lineage>
        <taxon>Eukaryota</taxon>
        <taxon>Fungi</taxon>
        <taxon>Dikarya</taxon>
        <taxon>Basidiomycota</taxon>
        <taxon>Agaricomycotina</taxon>
        <taxon>Tremellomycetes</taxon>
        <taxon>Tremellales</taxon>
        <taxon>Cryptococcaceae</taxon>
        <taxon>Kwoniella</taxon>
    </lineage>
</organism>
<dbReference type="Proteomes" id="UP000092583">
    <property type="component" value="Unassembled WGS sequence"/>
</dbReference>
<name>A0A1B9IR54_9TREE</name>
<sequence>MSEAIDSNESPSSVKVVHQDPRLTTHLTPRQEEKLRSYLDEKLSNLESDERTHKLGPLPRLLSRLSPLLQVILQIPPFYPFGSLRTSYLLTLTSVIPIYITSLPLLSSGHRTKDEAQDEASRVIRDVLDLLKELEKGWLAVLKGDGWIPPHSTGGTQMDVTIGGKAVKVDDESKSQVDITEKIRLKSIILSSRARVLAWARPYGNFDKSGSALPNESDGTTPIPEMQEDVVVATNSGGWEEEILSMWDQLLDVLSHDLSQSHVPIGRKVGNSAGG</sequence>
<keyword evidence="3" id="KW-1185">Reference proteome</keyword>